<dbReference type="Pfam" id="PF17827">
    <property type="entry name" value="PrmC_N"/>
    <property type="match status" value="1"/>
</dbReference>
<comment type="similarity">
    <text evidence="5">Belongs to the protein N5-glutamine methyltransferase family. PrmC subfamily.</text>
</comment>
<dbReference type="GO" id="GO:0102559">
    <property type="term" value="F:peptide chain release factor N(5)-glutamine methyltransferase activity"/>
    <property type="evidence" value="ECO:0007669"/>
    <property type="project" value="UniProtKB-EC"/>
</dbReference>
<feature type="domain" description="Release factor glutamine methyltransferase N-terminal" evidence="7">
    <location>
        <begin position="8"/>
        <end position="77"/>
    </location>
</feature>
<evidence type="ECO:0000256" key="1">
    <source>
        <dbReference type="ARBA" id="ARBA00022603"/>
    </source>
</evidence>
<organism evidence="8 9">
    <name type="scientific">Sphingobacterium daejeonense</name>
    <dbReference type="NCBI Taxonomy" id="371142"/>
    <lineage>
        <taxon>Bacteria</taxon>
        <taxon>Pseudomonadati</taxon>
        <taxon>Bacteroidota</taxon>
        <taxon>Sphingobacteriia</taxon>
        <taxon>Sphingobacteriales</taxon>
        <taxon>Sphingobacteriaceae</taxon>
        <taxon>Sphingobacterium</taxon>
    </lineage>
</organism>
<dbReference type="GO" id="GO:0032259">
    <property type="term" value="P:methylation"/>
    <property type="evidence" value="ECO:0007669"/>
    <property type="project" value="UniProtKB-KW"/>
</dbReference>
<feature type="binding site" evidence="5">
    <location>
        <position position="145"/>
    </location>
    <ligand>
        <name>S-adenosyl-L-methionine</name>
        <dbReference type="ChEBI" id="CHEBI:59789"/>
    </ligand>
</feature>
<comment type="caution">
    <text evidence="8">The sequence shown here is derived from an EMBL/GenBank/DDBJ whole genome shotgun (WGS) entry which is preliminary data.</text>
</comment>
<dbReference type="InterPro" id="IPR040758">
    <property type="entry name" value="PrmC_N"/>
</dbReference>
<dbReference type="SUPFAM" id="SSF53335">
    <property type="entry name" value="S-adenosyl-L-methionine-dependent methyltransferases"/>
    <property type="match status" value="1"/>
</dbReference>
<feature type="binding site" evidence="5">
    <location>
        <begin position="122"/>
        <end position="126"/>
    </location>
    <ligand>
        <name>S-adenosyl-L-methionine</name>
        <dbReference type="ChEBI" id="CHEBI:59789"/>
    </ligand>
</feature>
<evidence type="ECO:0000256" key="5">
    <source>
        <dbReference type="HAMAP-Rule" id="MF_02126"/>
    </source>
</evidence>
<dbReference type="PANTHER" id="PTHR18895:SF74">
    <property type="entry name" value="MTRF1L RELEASE FACTOR GLUTAMINE METHYLTRANSFERASE"/>
    <property type="match status" value="1"/>
</dbReference>
<evidence type="ECO:0000256" key="3">
    <source>
        <dbReference type="ARBA" id="ARBA00022691"/>
    </source>
</evidence>
<gene>
    <name evidence="5 8" type="primary">prmC</name>
    <name evidence="8" type="ORF">ACFQ2C_10330</name>
</gene>
<evidence type="ECO:0000259" key="6">
    <source>
        <dbReference type="Pfam" id="PF05175"/>
    </source>
</evidence>
<dbReference type="InterPro" id="IPR029063">
    <property type="entry name" value="SAM-dependent_MTases_sf"/>
</dbReference>
<dbReference type="InterPro" id="IPR002052">
    <property type="entry name" value="DNA_methylase_N6_adenine_CS"/>
</dbReference>
<dbReference type="CDD" id="cd02440">
    <property type="entry name" value="AdoMet_MTases"/>
    <property type="match status" value="1"/>
</dbReference>
<evidence type="ECO:0000256" key="4">
    <source>
        <dbReference type="ARBA" id="ARBA00048391"/>
    </source>
</evidence>
<dbReference type="NCBIfam" id="TIGR00536">
    <property type="entry name" value="hemK_fam"/>
    <property type="match status" value="1"/>
</dbReference>
<protein>
    <recommendedName>
        <fullName evidence="5">Release factor glutamine methyltransferase</fullName>
        <shortName evidence="5">RF MTase</shortName>
        <ecNumber evidence="5">2.1.1.297</ecNumber>
    </recommendedName>
    <alternativeName>
        <fullName evidence="5">N5-glutamine methyltransferase PrmC</fullName>
    </alternativeName>
    <alternativeName>
        <fullName evidence="5">Protein-(glutamine-N5) MTase PrmC</fullName>
    </alternativeName>
    <alternativeName>
        <fullName evidence="5">Protein-glutamine N-methyltransferase PrmC</fullName>
    </alternativeName>
</protein>
<dbReference type="Pfam" id="PF05175">
    <property type="entry name" value="MTS"/>
    <property type="match status" value="1"/>
</dbReference>
<dbReference type="PANTHER" id="PTHR18895">
    <property type="entry name" value="HEMK METHYLTRANSFERASE"/>
    <property type="match status" value="1"/>
</dbReference>
<name>A0ABW3RMU1_9SPHI</name>
<evidence type="ECO:0000313" key="8">
    <source>
        <dbReference type="EMBL" id="MFD1166002.1"/>
    </source>
</evidence>
<accession>A0ABW3RMU1</accession>
<keyword evidence="2 5" id="KW-0808">Transferase</keyword>
<dbReference type="InterPro" id="IPR007848">
    <property type="entry name" value="Small_mtfrase_dom"/>
</dbReference>
<comment type="catalytic activity">
    <reaction evidence="4 5">
        <text>L-glutaminyl-[peptide chain release factor] + S-adenosyl-L-methionine = N(5)-methyl-L-glutaminyl-[peptide chain release factor] + S-adenosyl-L-homocysteine + H(+)</text>
        <dbReference type="Rhea" id="RHEA:42896"/>
        <dbReference type="Rhea" id="RHEA-COMP:10271"/>
        <dbReference type="Rhea" id="RHEA-COMP:10272"/>
        <dbReference type="ChEBI" id="CHEBI:15378"/>
        <dbReference type="ChEBI" id="CHEBI:30011"/>
        <dbReference type="ChEBI" id="CHEBI:57856"/>
        <dbReference type="ChEBI" id="CHEBI:59789"/>
        <dbReference type="ChEBI" id="CHEBI:61891"/>
        <dbReference type="EC" id="2.1.1.297"/>
    </reaction>
</comment>
<comment type="caution">
    <text evidence="5">Lacks conserved residue(s) required for the propagation of feature annotation.</text>
</comment>
<evidence type="ECO:0000313" key="9">
    <source>
        <dbReference type="Proteomes" id="UP001597205"/>
    </source>
</evidence>
<dbReference type="RefSeq" id="WP_380896347.1">
    <property type="nucleotide sequence ID" value="NZ_JBHTKY010000013.1"/>
</dbReference>
<reference evidence="9" key="1">
    <citation type="journal article" date="2019" name="Int. J. Syst. Evol. Microbiol.">
        <title>The Global Catalogue of Microorganisms (GCM) 10K type strain sequencing project: providing services to taxonomists for standard genome sequencing and annotation.</title>
        <authorList>
            <consortium name="The Broad Institute Genomics Platform"/>
            <consortium name="The Broad Institute Genome Sequencing Center for Infectious Disease"/>
            <person name="Wu L."/>
            <person name="Ma J."/>
        </authorList>
    </citation>
    <scope>NUCLEOTIDE SEQUENCE [LARGE SCALE GENOMIC DNA]</scope>
    <source>
        <strain evidence="9">CCUG 52468</strain>
    </source>
</reference>
<feature type="binding site" evidence="5">
    <location>
        <position position="191"/>
    </location>
    <ligand>
        <name>S-adenosyl-L-methionine</name>
        <dbReference type="ChEBI" id="CHEBI:59789"/>
    </ligand>
</feature>
<dbReference type="Gene3D" id="3.40.50.150">
    <property type="entry name" value="Vaccinia Virus protein VP39"/>
    <property type="match status" value="1"/>
</dbReference>
<dbReference type="Proteomes" id="UP001597205">
    <property type="component" value="Unassembled WGS sequence"/>
</dbReference>
<keyword evidence="9" id="KW-1185">Reference proteome</keyword>
<keyword evidence="3 5" id="KW-0949">S-adenosyl-L-methionine</keyword>
<dbReference type="PROSITE" id="PS00092">
    <property type="entry name" value="N6_MTASE"/>
    <property type="match status" value="1"/>
</dbReference>
<dbReference type="EMBL" id="JBHTKY010000013">
    <property type="protein sequence ID" value="MFD1166002.1"/>
    <property type="molecule type" value="Genomic_DNA"/>
</dbReference>
<evidence type="ECO:0000256" key="2">
    <source>
        <dbReference type="ARBA" id="ARBA00022679"/>
    </source>
</evidence>
<comment type="function">
    <text evidence="5">Methylates the class 1 translation termination release factors RF1/PrfA and RF2/PrfB on the glutamine residue of the universally conserved GGQ motif.</text>
</comment>
<dbReference type="NCBIfam" id="TIGR03534">
    <property type="entry name" value="RF_mod_PrmC"/>
    <property type="match status" value="1"/>
</dbReference>
<dbReference type="Gene3D" id="1.10.8.10">
    <property type="entry name" value="DNA helicase RuvA subunit, C-terminal domain"/>
    <property type="match status" value="1"/>
</dbReference>
<dbReference type="InterPro" id="IPR019874">
    <property type="entry name" value="RF_methyltr_PrmC"/>
</dbReference>
<sequence>MKTLGTLRQQYLSELATIYDQDETLSLFNIVTEHLLGYSRSQVSMNLQTDINDDTTAEFEKFLQQLKSGRPVQHIIGKAPFYGLEFIVSEDTLIPRPETEELVDLIIKENNTSPELQIIDIGTGTGCIAISLKKNLNQAEVSAVDISPEAIAIARQNSNNNESPINFRCLDILEWNLVFADTELFDIIVSNPPYITQQEKNDMHRNVLQFEPHTALFVEDSAPLLFYDHIASFALKHLKKEGTLYFEINQYLAKETQDLLFKKGFSEVKVLNDINGVPRMINASKFNGH</sequence>
<proteinExistence type="inferred from homology"/>
<evidence type="ECO:0000259" key="7">
    <source>
        <dbReference type="Pfam" id="PF17827"/>
    </source>
</evidence>
<feature type="binding site" evidence="5">
    <location>
        <begin position="191"/>
        <end position="194"/>
    </location>
    <ligand>
        <name>substrate</name>
    </ligand>
</feature>
<keyword evidence="1 5" id="KW-0489">Methyltransferase</keyword>
<feature type="domain" description="Methyltransferase small" evidence="6">
    <location>
        <begin position="112"/>
        <end position="201"/>
    </location>
</feature>
<dbReference type="EC" id="2.1.1.297" evidence="5"/>
<dbReference type="HAMAP" id="MF_02126">
    <property type="entry name" value="RF_methyltr_PrmC"/>
    <property type="match status" value="1"/>
</dbReference>
<dbReference type="InterPro" id="IPR050320">
    <property type="entry name" value="N5-glutamine_MTase"/>
</dbReference>
<dbReference type="InterPro" id="IPR004556">
    <property type="entry name" value="HemK-like"/>
</dbReference>